<feature type="compositionally biased region" description="Polar residues" evidence="5">
    <location>
        <begin position="254"/>
        <end position="273"/>
    </location>
</feature>
<dbReference type="AlphaFoldDB" id="A0ABD3TFI7"/>
<evidence type="ECO:0000256" key="3">
    <source>
        <dbReference type="ARBA" id="ARBA00022989"/>
    </source>
</evidence>
<evidence type="ECO:0000256" key="2">
    <source>
        <dbReference type="ARBA" id="ARBA00022692"/>
    </source>
</evidence>
<evidence type="ECO:0008006" key="9">
    <source>
        <dbReference type="Google" id="ProtNLM"/>
    </source>
</evidence>
<dbReference type="PANTHER" id="PTHR19282:SF522">
    <property type="entry name" value="TETRASPANIN"/>
    <property type="match status" value="1"/>
</dbReference>
<evidence type="ECO:0000313" key="7">
    <source>
        <dbReference type="EMBL" id="KAL3834963.1"/>
    </source>
</evidence>
<dbReference type="EMBL" id="JBJXBP010000004">
    <property type="protein sequence ID" value="KAL3834963.1"/>
    <property type="molecule type" value="Genomic_DNA"/>
</dbReference>
<feature type="compositionally biased region" description="Basic and acidic residues" evidence="5">
    <location>
        <begin position="274"/>
        <end position="283"/>
    </location>
</feature>
<feature type="region of interest" description="Disordered" evidence="5">
    <location>
        <begin position="213"/>
        <end position="283"/>
    </location>
</feature>
<dbReference type="Proteomes" id="UP001634393">
    <property type="component" value="Unassembled WGS sequence"/>
</dbReference>
<feature type="transmembrane region" description="Helical" evidence="6">
    <location>
        <begin position="12"/>
        <end position="34"/>
    </location>
</feature>
<feature type="transmembrane region" description="Helical" evidence="6">
    <location>
        <begin position="113"/>
        <end position="136"/>
    </location>
</feature>
<evidence type="ECO:0000256" key="6">
    <source>
        <dbReference type="SAM" id="Phobius"/>
    </source>
</evidence>
<dbReference type="GO" id="GO:0016020">
    <property type="term" value="C:membrane"/>
    <property type="evidence" value="ECO:0007669"/>
    <property type="project" value="UniProtKB-SubCell"/>
</dbReference>
<dbReference type="PANTHER" id="PTHR19282">
    <property type="entry name" value="TETRASPANIN"/>
    <property type="match status" value="1"/>
</dbReference>
<dbReference type="InterPro" id="IPR018499">
    <property type="entry name" value="Tetraspanin/Peripherin"/>
</dbReference>
<comment type="caution">
    <text evidence="7">The sequence shown here is derived from an EMBL/GenBank/DDBJ whole genome shotgun (WGS) entry which is preliminary data.</text>
</comment>
<accession>A0ABD3TFI7</accession>
<feature type="transmembrane region" description="Helical" evidence="6">
    <location>
        <begin position="82"/>
        <end position="106"/>
    </location>
</feature>
<keyword evidence="2 6" id="KW-0812">Transmembrane</keyword>
<keyword evidence="8" id="KW-1185">Reference proteome</keyword>
<comment type="subcellular location">
    <subcellularLocation>
        <location evidence="1">Membrane</location>
        <topology evidence="1">Multi-pass membrane protein</topology>
    </subcellularLocation>
</comment>
<keyword evidence="3 6" id="KW-1133">Transmembrane helix</keyword>
<sequence>MACKGFWECLLKILNFLLILVGLAMIGYGIYLFVEYKQAASAADDDDSPIAPSSGEFVQLGRPMLLAVSLGDSILDKLPKAWFIYLFTGVGVVVLFVACCGCISAATRNGCCLSCYSVLVILLILVELGCAAFIFFDKSWQEEIPTDKTGNFDTIYQFLEKHWKIIKWVALGTVILEALLFLLALVVRAVNKPADYDSDEEYIGGPRQQIRQPLINRPPAPATGVPVAPTLDQRPSRNDAWSARMREKYGLDTSEFTYNPSESNRHQQTAPQSTEEKKGCVIM</sequence>
<evidence type="ECO:0000256" key="1">
    <source>
        <dbReference type="ARBA" id="ARBA00004141"/>
    </source>
</evidence>
<evidence type="ECO:0000313" key="8">
    <source>
        <dbReference type="Proteomes" id="UP001634393"/>
    </source>
</evidence>
<keyword evidence="4 6" id="KW-0472">Membrane</keyword>
<evidence type="ECO:0000256" key="5">
    <source>
        <dbReference type="SAM" id="MobiDB-lite"/>
    </source>
</evidence>
<feature type="transmembrane region" description="Helical" evidence="6">
    <location>
        <begin position="165"/>
        <end position="187"/>
    </location>
</feature>
<evidence type="ECO:0000256" key="4">
    <source>
        <dbReference type="ARBA" id="ARBA00023136"/>
    </source>
</evidence>
<proteinExistence type="predicted"/>
<protein>
    <recommendedName>
        <fullName evidence="9">Tobamovirus multiplication protein 2A</fullName>
    </recommendedName>
</protein>
<reference evidence="7 8" key="1">
    <citation type="submission" date="2024-12" db="EMBL/GenBank/DDBJ databases">
        <title>The unique morphological basis and parallel evolutionary history of personate flowers in Penstemon.</title>
        <authorList>
            <person name="Depatie T.H."/>
            <person name="Wessinger C.A."/>
        </authorList>
    </citation>
    <scope>NUCLEOTIDE SEQUENCE [LARGE SCALE GENOMIC DNA]</scope>
    <source>
        <strain evidence="7">WTNN_2</strain>
        <tissue evidence="7">Leaf</tissue>
    </source>
</reference>
<organism evidence="7 8">
    <name type="scientific">Penstemon smallii</name>
    <dbReference type="NCBI Taxonomy" id="265156"/>
    <lineage>
        <taxon>Eukaryota</taxon>
        <taxon>Viridiplantae</taxon>
        <taxon>Streptophyta</taxon>
        <taxon>Embryophyta</taxon>
        <taxon>Tracheophyta</taxon>
        <taxon>Spermatophyta</taxon>
        <taxon>Magnoliopsida</taxon>
        <taxon>eudicotyledons</taxon>
        <taxon>Gunneridae</taxon>
        <taxon>Pentapetalae</taxon>
        <taxon>asterids</taxon>
        <taxon>lamiids</taxon>
        <taxon>Lamiales</taxon>
        <taxon>Plantaginaceae</taxon>
        <taxon>Cheloneae</taxon>
        <taxon>Penstemon</taxon>
    </lineage>
</organism>
<dbReference type="Pfam" id="PF00335">
    <property type="entry name" value="Tetraspanin"/>
    <property type="match status" value="1"/>
</dbReference>
<gene>
    <name evidence="7" type="ORF">ACJIZ3_009699</name>
</gene>
<name>A0ABD3TFI7_9LAMI</name>